<dbReference type="RefSeq" id="WP_236337969.1">
    <property type="nucleotide sequence ID" value="NZ_JAKIJS010000002.1"/>
</dbReference>
<protein>
    <submittedName>
        <fullName evidence="2">Uncharacterized protein</fullName>
    </submittedName>
</protein>
<evidence type="ECO:0000313" key="2">
    <source>
        <dbReference type="EMBL" id="MCF6139199.1"/>
    </source>
</evidence>
<dbReference type="Proteomes" id="UP001649381">
    <property type="component" value="Unassembled WGS sequence"/>
</dbReference>
<comment type="caution">
    <text evidence="2">The sequence shown here is derived from an EMBL/GenBank/DDBJ whole genome shotgun (WGS) entry which is preliminary data.</text>
</comment>
<feature type="compositionally biased region" description="Basic residues" evidence="1">
    <location>
        <begin position="22"/>
        <end position="31"/>
    </location>
</feature>
<accession>A0ABS9H5H6</accession>
<name>A0ABS9H5H6_9BACL</name>
<sequence>MIKLVIPFSYFFWQEKEIAKHQDKKARKKQSGNHDKIRPVSCQSAKQISDDS</sequence>
<gene>
    <name evidence="2" type="ORF">L2716_15790</name>
</gene>
<keyword evidence="3" id="KW-1185">Reference proteome</keyword>
<feature type="compositionally biased region" description="Polar residues" evidence="1">
    <location>
        <begin position="41"/>
        <end position="52"/>
    </location>
</feature>
<evidence type="ECO:0000256" key="1">
    <source>
        <dbReference type="SAM" id="MobiDB-lite"/>
    </source>
</evidence>
<proteinExistence type="predicted"/>
<reference evidence="2 3" key="1">
    <citation type="submission" date="2022-01" db="EMBL/GenBank/DDBJ databases">
        <title>Alkalihalobacillus sp. EGI L200015, a novel bacterium isolated from a salt lake sediment.</title>
        <authorList>
            <person name="Gao L."/>
            <person name="Fang B.-Z."/>
            <person name="Li W.-J."/>
        </authorList>
    </citation>
    <scope>NUCLEOTIDE SEQUENCE [LARGE SCALE GENOMIC DNA]</scope>
    <source>
        <strain evidence="2 3">KCTC 12718</strain>
    </source>
</reference>
<feature type="region of interest" description="Disordered" evidence="1">
    <location>
        <begin position="22"/>
        <end position="52"/>
    </location>
</feature>
<dbReference type="EMBL" id="JAKIJS010000002">
    <property type="protein sequence ID" value="MCF6139199.1"/>
    <property type="molecule type" value="Genomic_DNA"/>
</dbReference>
<organism evidence="2 3">
    <name type="scientific">Pseudalkalibacillus berkeleyi</name>
    <dbReference type="NCBI Taxonomy" id="1069813"/>
    <lineage>
        <taxon>Bacteria</taxon>
        <taxon>Bacillati</taxon>
        <taxon>Bacillota</taxon>
        <taxon>Bacilli</taxon>
        <taxon>Bacillales</taxon>
        <taxon>Fictibacillaceae</taxon>
        <taxon>Pseudalkalibacillus</taxon>
    </lineage>
</organism>
<evidence type="ECO:0000313" key="3">
    <source>
        <dbReference type="Proteomes" id="UP001649381"/>
    </source>
</evidence>